<reference evidence="2 3" key="1">
    <citation type="submission" date="2018-03" db="EMBL/GenBank/DDBJ databases">
        <title>Genome assembly of novel Miniimonas species PCH200.</title>
        <authorList>
            <person name="Thakur V."/>
            <person name="Kumar V."/>
            <person name="Singh D."/>
        </authorList>
    </citation>
    <scope>NUCLEOTIDE SEQUENCE [LARGE SCALE GENOMIC DNA]</scope>
    <source>
        <strain evidence="2 3">PCH200</strain>
    </source>
</reference>
<name>A0A2U1ZX68_9MICO</name>
<evidence type="ECO:0008006" key="4">
    <source>
        <dbReference type="Google" id="ProtNLM"/>
    </source>
</evidence>
<comment type="caution">
    <text evidence="2">The sequence shown here is derived from an EMBL/GenBank/DDBJ whole genome shotgun (WGS) entry which is preliminary data.</text>
</comment>
<dbReference type="PROSITE" id="PS51318">
    <property type="entry name" value="TAT"/>
    <property type="match status" value="1"/>
</dbReference>
<proteinExistence type="predicted"/>
<dbReference type="Proteomes" id="UP000245166">
    <property type="component" value="Unassembled WGS sequence"/>
</dbReference>
<feature type="chain" id="PRO_5038544446" description="Secreted protein" evidence="1">
    <location>
        <begin position="27"/>
        <end position="87"/>
    </location>
</feature>
<keyword evidence="1" id="KW-0732">Signal</keyword>
<dbReference type="EMBL" id="PYHR01000002">
    <property type="protein sequence ID" value="PWD51571.1"/>
    <property type="molecule type" value="Genomic_DNA"/>
</dbReference>
<evidence type="ECO:0000256" key="1">
    <source>
        <dbReference type="SAM" id="SignalP"/>
    </source>
</evidence>
<feature type="signal peptide" evidence="1">
    <location>
        <begin position="1"/>
        <end position="26"/>
    </location>
</feature>
<evidence type="ECO:0000313" key="2">
    <source>
        <dbReference type="EMBL" id="PWD51571.1"/>
    </source>
</evidence>
<dbReference type="InterPro" id="IPR006311">
    <property type="entry name" value="TAT_signal"/>
</dbReference>
<dbReference type="RefSeq" id="WP_109229950.1">
    <property type="nucleotide sequence ID" value="NZ_PYHR01000002.1"/>
</dbReference>
<dbReference type="AlphaFoldDB" id="A0A2U1ZX68"/>
<sequence length="87" mass="9462">MTTTSRPRFLTVAAAAFALAAGAVLASPVSAEANPNQGTVRYSTLSACNRQVAHVRSSNYYTATNCYRVKGDTTGWYYTWYAPKTSR</sequence>
<organism evidence="2 3">
    <name type="scientific">Serinibacter arcticus</name>
    <dbReference type="NCBI Taxonomy" id="1655435"/>
    <lineage>
        <taxon>Bacteria</taxon>
        <taxon>Bacillati</taxon>
        <taxon>Actinomycetota</taxon>
        <taxon>Actinomycetes</taxon>
        <taxon>Micrococcales</taxon>
        <taxon>Beutenbergiaceae</taxon>
        <taxon>Serinibacter</taxon>
    </lineage>
</organism>
<evidence type="ECO:0000313" key="3">
    <source>
        <dbReference type="Proteomes" id="UP000245166"/>
    </source>
</evidence>
<keyword evidence="3" id="KW-1185">Reference proteome</keyword>
<protein>
    <recommendedName>
        <fullName evidence="4">Secreted protein</fullName>
    </recommendedName>
</protein>
<gene>
    <name evidence="2" type="ORF">C8046_13900</name>
</gene>
<accession>A0A2U1ZX68</accession>